<dbReference type="PROSITE" id="PS51257">
    <property type="entry name" value="PROKAR_LIPOPROTEIN"/>
    <property type="match status" value="1"/>
</dbReference>
<reference evidence="2 3" key="1">
    <citation type="submission" date="2020-02" db="EMBL/GenBank/DDBJ databases">
        <title>Paenibacillus sp. nov., isolated from rhizosphere soil of tomato.</title>
        <authorList>
            <person name="Weon H.-Y."/>
            <person name="Lee S.A."/>
        </authorList>
    </citation>
    <scope>NUCLEOTIDE SEQUENCE [LARGE SCALE GENOMIC DNA]</scope>
    <source>
        <strain evidence="2 3">14171R-81</strain>
    </source>
</reference>
<dbReference type="KEGG" id="prz:GZH47_20215"/>
<organism evidence="2 3">
    <name type="scientific">Paenibacillus rhizovicinus</name>
    <dbReference type="NCBI Taxonomy" id="2704463"/>
    <lineage>
        <taxon>Bacteria</taxon>
        <taxon>Bacillati</taxon>
        <taxon>Bacillota</taxon>
        <taxon>Bacilli</taxon>
        <taxon>Bacillales</taxon>
        <taxon>Paenibacillaceae</taxon>
        <taxon>Paenibacillus</taxon>
    </lineage>
</organism>
<keyword evidence="3" id="KW-1185">Reference proteome</keyword>
<dbReference type="Proteomes" id="UP000479114">
    <property type="component" value="Chromosome"/>
</dbReference>
<proteinExistence type="predicted"/>
<keyword evidence="1" id="KW-0732">Signal</keyword>
<evidence type="ECO:0000256" key="1">
    <source>
        <dbReference type="SAM" id="SignalP"/>
    </source>
</evidence>
<evidence type="ECO:0000313" key="2">
    <source>
        <dbReference type="EMBL" id="QHW32906.1"/>
    </source>
</evidence>
<dbReference type="AlphaFoldDB" id="A0A6C0P3R1"/>
<dbReference type="EMBL" id="CP048286">
    <property type="protein sequence ID" value="QHW32906.1"/>
    <property type="molecule type" value="Genomic_DNA"/>
</dbReference>
<dbReference type="RefSeq" id="WP_162642749.1">
    <property type="nucleotide sequence ID" value="NZ_CP048286.1"/>
</dbReference>
<gene>
    <name evidence="2" type="ORF">GZH47_20215</name>
</gene>
<feature type="chain" id="PRO_5025436153" evidence="1">
    <location>
        <begin position="22"/>
        <end position="194"/>
    </location>
</feature>
<accession>A0A6C0P3R1</accession>
<name>A0A6C0P3R1_9BACL</name>
<evidence type="ECO:0000313" key="3">
    <source>
        <dbReference type="Proteomes" id="UP000479114"/>
    </source>
</evidence>
<feature type="signal peptide" evidence="1">
    <location>
        <begin position="1"/>
        <end position="21"/>
    </location>
</feature>
<sequence length="194" mass="21787">MQRLFIVIAIVLLTLTACGQAEENNSQDKAREEANKAVMEKMAHPKPSYRDDLFEMKLHLDRTTYKKGEPIVASATFAYVGDEPKVTIYGSHGFLGFGIHDGKDFAMDGMSTAERAPTELVRGKTYTYPFFKSGGYGSDDPDADFWRAFYAEKDLILPPGTYVLTASVNFDLHEDIADRSEYRGEVYQTITVEN</sequence>
<protein>
    <submittedName>
        <fullName evidence="2">Uncharacterized protein</fullName>
    </submittedName>
</protein>